<comment type="cofactor">
    <cofactor evidence="10">
        <name>FAD</name>
        <dbReference type="ChEBI" id="CHEBI:57692"/>
    </cofactor>
</comment>
<keyword evidence="9 10" id="KW-0511">Multifunctional enzyme</keyword>
<dbReference type="NCBIfam" id="TIGR03197">
    <property type="entry name" value="MnmC_Cterm"/>
    <property type="match status" value="1"/>
</dbReference>
<dbReference type="InterPro" id="IPR008471">
    <property type="entry name" value="MnmC-like_methylTransf"/>
</dbReference>
<comment type="similarity">
    <text evidence="10">In the N-terminal section; belongs to the methyltransferase superfamily. tRNA (mnm(5)s(2)U34)-methyltransferase family.</text>
</comment>
<comment type="similarity">
    <text evidence="10">In the C-terminal section; belongs to the DAO family.</text>
</comment>
<dbReference type="InterPro" id="IPR029063">
    <property type="entry name" value="SAM-dependent_MTases_sf"/>
</dbReference>
<dbReference type="NCBIfam" id="NF033855">
    <property type="entry name" value="tRNA_MNMC2"/>
    <property type="match status" value="1"/>
</dbReference>
<dbReference type="HAMAP" id="MF_01102">
    <property type="entry name" value="MnmC"/>
    <property type="match status" value="1"/>
</dbReference>
<evidence type="ECO:0000256" key="4">
    <source>
        <dbReference type="ARBA" id="ARBA00022679"/>
    </source>
</evidence>
<feature type="domain" description="MnmC-like methyltransferase" evidence="12">
    <location>
        <begin position="116"/>
        <end position="237"/>
    </location>
</feature>
<feature type="region of interest" description="FAD-dependent cmnm(5)s(2)U34 oxidoreductase" evidence="10">
    <location>
        <begin position="255"/>
        <end position="658"/>
    </location>
</feature>
<keyword evidence="6 10" id="KW-0819">tRNA processing</keyword>
<keyword evidence="8 10" id="KW-0560">Oxidoreductase</keyword>
<keyword evidence="1 10" id="KW-0963">Cytoplasm</keyword>
<evidence type="ECO:0000256" key="1">
    <source>
        <dbReference type="ARBA" id="ARBA00022490"/>
    </source>
</evidence>
<evidence type="ECO:0000256" key="9">
    <source>
        <dbReference type="ARBA" id="ARBA00023268"/>
    </source>
</evidence>
<dbReference type="NCBIfam" id="NF002481">
    <property type="entry name" value="PRK01747.1-2"/>
    <property type="match status" value="1"/>
</dbReference>
<gene>
    <name evidence="10 13" type="primary">mnmC</name>
    <name evidence="13" type="ORF">ACFQ1T_10610</name>
</gene>
<evidence type="ECO:0000313" key="14">
    <source>
        <dbReference type="Proteomes" id="UP001597106"/>
    </source>
</evidence>
<dbReference type="EC" id="1.5.-.-" evidence="10"/>
<accession>A0ABW3GKI1</accession>
<evidence type="ECO:0000256" key="3">
    <source>
        <dbReference type="ARBA" id="ARBA00022630"/>
    </source>
</evidence>
<evidence type="ECO:0000259" key="11">
    <source>
        <dbReference type="Pfam" id="PF01266"/>
    </source>
</evidence>
<dbReference type="InterPro" id="IPR006076">
    <property type="entry name" value="FAD-dep_OxRdtase"/>
</dbReference>
<dbReference type="PANTHER" id="PTHR13847">
    <property type="entry name" value="SARCOSINE DEHYDROGENASE-RELATED"/>
    <property type="match status" value="1"/>
</dbReference>
<evidence type="ECO:0000256" key="5">
    <source>
        <dbReference type="ARBA" id="ARBA00022691"/>
    </source>
</evidence>
<dbReference type="Gene3D" id="3.40.50.150">
    <property type="entry name" value="Vaccinia Virus protein VP39"/>
    <property type="match status" value="1"/>
</dbReference>
<dbReference type="EMBL" id="JBHTJW010000002">
    <property type="protein sequence ID" value="MFD0930225.1"/>
    <property type="molecule type" value="Genomic_DNA"/>
</dbReference>
<dbReference type="InterPro" id="IPR023032">
    <property type="entry name" value="tRNA_MAMT_biosynth_bifunc_MnmC"/>
</dbReference>
<keyword evidence="2 10" id="KW-0489">Methyltransferase</keyword>
<dbReference type="Gene3D" id="3.50.50.60">
    <property type="entry name" value="FAD/NAD(P)-binding domain"/>
    <property type="match status" value="1"/>
</dbReference>
<evidence type="ECO:0000256" key="8">
    <source>
        <dbReference type="ARBA" id="ARBA00023002"/>
    </source>
</evidence>
<dbReference type="InterPro" id="IPR047785">
    <property type="entry name" value="tRNA_MNMC2"/>
</dbReference>
<keyword evidence="3 10" id="KW-0285">Flavoprotein</keyword>
<comment type="catalytic activity">
    <reaction evidence="10">
        <text>5-aminomethyl-2-thiouridine(34) in tRNA + S-adenosyl-L-methionine = 5-methylaminomethyl-2-thiouridine(34) in tRNA + S-adenosyl-L-homocysteine + H(+)</text>
        <dbReference type="Rhea" id="RHEA:19569"/>
        <dbReference type="Rhea" id="RHEA-COMP:10195"/>
        <dbReference type="Rhea" id="RHEA-COMP:10197"/>
        <dbReference type="ChEBI" id="CHEBI:15378"/>
        <dbReference type="ChEBI" id="CHEBI:57856"/>
        <dbReference type="ChEBI" id="CHEBI:59789"/>
        <dbReference type="ChEBI" id="CHEBI:74454"/>
        <dbReference type="ChEBI" id="CHEBI:74455"/>
        <dbReference type="EC" id="2.1.1.61"/>
    </reaction>
</comment>
<evidence type="ECO:0000256" key="10">
    <source>
        <dbReference type="HAMAP-Rule" id="MF_01102"/>
    </source>
</evidence>
<keyword evidence="4 10" id="KW-0808">Transferase</keyword>
<comment type="function">
    <text evidence="10">Catalyzes the last two steps in the biosynthesis of 5-methylaminomethyl-2-thiouridine (mnm(5)s(2)U) at the wobble position (U34) in tRNA. Catalyzes the FAD-dependent demodification of cmnm(5)s(2)U34 to nm(5)s(2)U34, followed by the transfer of a methyl group from S-adenosyl-L-methionine to nm(5)s(2)U34, to form mnm(5)s(2)U34.</text>
</comment>
<dbReference type="Pfam" id="PF01266">
    <property type="entry name" value="DAO"/>
    <property type="match status" value="1"/>
</dbReference>
<dbReference type="Proteomes" id="UP001597106">
    <property type="component" value="Unassembled WGS sequence"/>
</dbReference>
<protein>
    <recommendedName>
        <fullName evidence="10">tRNA 5-methylaminomethyl-2-thiouridine biosynthesis bifunctional protein MnmC</fullName>
        <shortName evidence="10">tRNA mnm(5)s(2)U biosynthesis bifunctional protein</shortName>
    </recommendedName>
    <domain>
        <recommendedName>
            <fullName evidence="10">tRNA (mnm(5)s(2)U34)-methyltransferase</fullName>
            <ecNumber evidence="10">2.1.1.61</ecNumber>
        </recommendedName>
    </domain>
    <domain>
        <recommendedName>
            <fullName evidence="10">FAD-dependent cmnm(5)s(2)U34 oxidoreductase</fullName>
            <ecNumber evidence="10">1.5.-.-</ecNumber>
        </recommendedName>
    </domain>
</protein>
<evidence type="ECO:0000313" key="13">
    <source>
        <dbReference type="EMBL" id="MFD0930225.1"/>
    </source>
</evidence>
<evidence type="ECO:0000256" key="6">
    <source>
        <dbReference type="ARBA" id="ARBA00022694"/>
    </source>
</evidence>
<keyword evidence="7 10" id="KW-0274">FAD</keyword>
<evidence type="ECO:0000256" key="7">
    <source>
        <dbReference type="ARBA" id="ARBA00022827"/>
    </source>
</evidence>
<dbReference type="Pfam" id="PF05430">
    <property type="entry name" value="Methyltransf_30"/>
    <property type="match status" value="1"/>
</dbReference>
<dbReference type="PANTHER" id="PTHR13847:SF283">
    <property type="entry name" value="TRNA 5-METHYLAMINOMETHYL-2-THIOURIDINE BIOSYNTHESIS BIFUNCTIONAL PROTEIN MNMC"/>
    <property type="match status" value="1"/>
</dbReference>
<dbReference type="SUPFAM" id="SSF51905">
    <property type="entry name" value="FAD/NAD(P)-binding domain"/>
    <property type="match status" value="1"/>
</dbReference>
<comment type="subcellular location">
    <subcellularLocation>
        <location evidence="10">Cytoplasm</location>
    </subcellularLocation>
</comment>
<feature type="region of interest" description="tRNA (mnm(5)s(2)U34)-methyltransferase" evidence="10">
    <location>
        <begin position="1"/>
        <end position="239"/>
    </location>
</feature>
<sequence length="658" mass="71435">MSTHAVLEWRNGLPYSPEFDDVYFSVSPEHPQHGLAETRYVFLQHNHLAERWQQLPTDTASHFVIVETGFGSGLNFLAALKLWRDTAPAHAHLHFVSVEIAPFTLQDLRTAHAHFPELAEASAALCAQYHLLQPGINQLELPSFSASLTLFIGDSAHYLPQLTLKADAWFLDGFAPAKNPQMWQPYLFASMATCAHAGTTFATFTSAGVVKRGLQAAGFAVQKTKGFGNKREMLCGNWPTTTASAINPLPKVAIIGAGIAGCSTANQLTSLGCEVHVFERAAQVATGASGNPRGMLYPRLNAEKPMNDQLAWRSYSYSLRHYAQLNLGDDGFQSVGLLQLGGSPREHKRVQKVAARYEQLGVDTPLLHKMTAAAASECAGVQIGHECLYFPHGAWVNPVRACQQMLKQPKIRLHLAQAVDKLSRISSGWQLFSDSSPLGTFDAVVVCNAAEAAALIPESGMWLNPVRGQMGVIAAQPAMQPLRTILCGDGYLTPAHQGTHAMGATFAPGETDTSVRAEDSEQNLHMVSTLSPQFGPVAHTAVISARASLRCGSPDYLPYVGPLLPLQDLMDSHASVNSFADLPAAQGLYVHAAHGSKGLMTAPYCAAILARRMLQDFGHTLPQLSEDTFWLGLHPQRLLFKQAGWKPLLQPFSEQEKT</sequence>
<dbReference type="RefSeq" id="WP_379076364.1">
    <property type="nucleotide sequence ID" value="NZ_JBHTJW010000002.1"/>
</dbReference>
<reference evidence="14" key="1">
    <citation type="journal article" date="2019" name="Int. J. Syst. Evol. Microbiol.">
        <title>The Global Catalogue of Microorganisms (GCM) 10K type strain sequencing project: providing services to taxonomists for standard genome sequencing and annotation.</title>
        <authorList>
            <consortium name="The Broad Institute Genomics Platform"/>
            <consortium name="The Broad Institute Genome Sequencing Center for Infectious Disease"/>
            <person name="Wu L."/>
            <person name="Ma J."/>
        </authorList>
    </citation>
    <scope>NUCLEOTIDE SEQUENCE [LARGE SCALE GENOMIC DNA]</scope>
    <source>
        <strain evidence="14">CCUG 59685</strain>
    </source>
</reference>
<proteinExistence type="inferred from homology"/>
<organism evidence="13 14">
    <name type="scientific">Methylophilus glucosoxydans</name>
    <dbReference type="NCBI Taxonomy" id="752553"/>
    <lineage>
        <taxon>Bacteria</taxon>
        <taxon>Pseudomonadati</taxon>
        <taxon>Pseudomonadota</taxon>
        <taxon>Betaproteobacteria</taxon>
        <taxon>Nitrosomonadales</taxon>
        <taxon>Methylophilaceae</taxon>
        <taxon>Methylophilus</taxon>
    </lineage>
</organism>
<dbReference type="SUPFAM" id="SSF54373">
    <property type="entry name" value="FAD-linked reductases, C-terminal domain"/>
    <property type="match status" value="1"/>
</dbReference>
<evidence type="ECO:0000256" key="2">
    <source>
        <dbReference type="ARBA" id="ARBA00022603"/>
    </source>
</evidence>
<dbReference type="InterPro" id="IPR017610">
    <property type="entry name" value="tRNA_S-uridine_synth_MnmC_C"/>
</dbReference>
<keyword evidence="5 10" id="KW-0949">S-adenosyl-L-methionine</keyword>
<evidence type="ECO:0000259" key="12">
    <source>
        <dbReference type="Pfam" id="PF05430"/>
    </source>
</evidence>
<dbReference type="InterPro" id="IPR036188">
    <property type="entry name" value="FAD/NAD-bd_sf"/>
</dbReference>
<dbReference type="EC" id="2.1.1.61" evidence="10"/>
<feature type="domain" description="FAD dependent oxidoreductase" evidence="11">
    <location>
        <begin position="251"/>
        <end position="612"/>
    </location>
</feature>
<comment type="caution">
    <text evidence="13">The sequence shown here is derived from an EMBL/GenBank/DDBJ whole genome shotgun (WGS) entry which is preliminary data.</text>
</comment>
<keyword evidence="14" id="KW-1185">Reference proteome</keyword>
<dbReference type="Gene3D" id="3.30.9.10">
    <property type="entry name" value="D-Amino Acid Oxidase, subunit A, domain 2"/>
    <property type="match status" value="1"/>
</dbReference>
<name>A0ABW3GKI1_9PROT</name>